<feature type="transmembrane region" description="Helical" evidence="9">
    <location>
        <begin position="162"/>
        <end position="187"/>
    </location>
</feature>
<keyword evidence="7" id="KW-0675">Receptor</keyword>
<dbReference type="GeneID" id="106816834"/>
<reference evidence="12" key="1">
    <citation type="submission" date="2025-08" db="UniProtKB">
        <authorList>
            <consortium name="RefSeq"/>
        </authorList>
    </citation>
    <scope>IDENTIFICATION</scope>
</reference>
<evidence type="ECO:0000256" key="2">
    <source>
        <dbReference type="ARBA" id="ARBA00022475"/>
    </source>
</evidence>
<dbReference type="InterPro" id="IPR017452">
    <property type="entry name" value="GPCR_Rhodpsn_7TM"/>
</dbReference>
<dbReference type="SUPFAM" id="SSF81321">
    <property type="entry name" value="Family A G protein-coupled receptor-like"/>
    <property type="match status" value="1"/>
</dbReference>
<evidence type="ECO:0000256" key="4">
    <source>
        <dbReference type="ARBA" id="ARBA00022989"/>
    </source>
</evidence>
<gene>
    <name evidence="12" type="primary">LOC106816834</name>
</gene>
<comment type="subcellular location">
    <subcellularLocation>
        <location evidence="1">Cell membrane</location>
        <topology evidence="1">Multi-pass membrane protein</topology>
    </subcellularLocation>
</comment>
<dbReference type="Pfam" id="PF00001">
    <property type="entry name" value="7tm_1"/>
    <property type="match status" value="1"/>
</dbReference>
<proteinExistence type="predicted"/>
<evidence type="ECO:0000313" key="11">
    <source>
        <dbReference type="Proteomes" id="UP000695022"/>
    </source>
</evidence>
<dbReference type="RefSeq" id="XP_014676954.1">
    <property type="nucleotide sequence ID" value="XM_014821468.1"/>
</dbReference>
<keyword evidence="11" id="KW-1185">Reference proteome</keyword>
<organism evidence="11 12">
    <name type="scientific">Priapulus caudatus</name>
    <name type="common">Priapulid worm</name>
    <dbReference type="NCBI Taxonomy" id="37621"/>
    <lineage>
        <taxon>Eukaryota</taxon>
        <taxon>Metazoa</taxon>
        <taxon>Ecdysozoa</taxon>
        <taxon>Scalidophora</taxon>
        <taxon>Priapulida</taxon>
        <taxon>Priapulimorpha</taxon>
        <taxon>Priapulimorphida</taxon>
        <taxon>Priapulidae</taxon>
        <taxon>Priapulus</taxon>
    </lineage>
</organism>
<protein>
    <submittedName>
        <fullName evidence="12">Uncharacterized protein LOC106816834</fullName>
    </submittedName>
</protein>
<dbReference type="PROSITE" id="PS50262">
    <property type="entry name" value="G_PROTEIN_RECEP_F1_2"/>
    <property type="match status" value="1"/>
</dbReference>
<keyword evidence="8" id="KW-0807">Transducer</keyword>
<evidence type="ECO:0000256" key="1">
    <source>
        <dbReference type="ARBA" id="ARBA00004651"/>
    </source>
</evidence>
<dbReference type="Proteomes" id="UP000695022">
    <property type="component" value="Unplaced"/>
</dbReference>
<keyword evidence="3 9" id="KW-0812">Transmembrane</keyword>
<evidence type="ECO:0000256" key="3">
    <source>
        <dbReference type="ARBA" id="ARBA00022692"/>
    </source>
</evidence>
<dbReference type="PANTHER" id="PTHR22752">
    <property type="entry name" value="G PROTEIN-COUPLED RECEPTOR"/>
    <property type="match status" value="1"/>
</dbReference>
<keyword evidence="6 9" id="KW-0472">Membrane</keyword>
<keyword evidence="2" id="KW-1003">Cell membrane</keyword>
<keyword evidence="4 9" id="KW-1133">Transmembrane helix</keyword>
<evidence type="ECO:0000313" key="12">
    <source>
        <dbReference type="RefSeq" id="XP_014676954.1"/>
    </source>
</evidence>
<sequence length="221" mass="24404">MWSVSAALAIVQVVVLNNWAFYPGRAMCFMDWQTREAPKLAFNIADLVLCVLLLLGLLLIVVILVVRAARRHHTNSLRLTASYGTDGQAADNRRVIRNNLNVPKSDSPTIVHRGGSRLSLPLACATSKISAARCRSAPNNFEVTVTKKAKTISLHQLKAARILLTVVTCFVVCYLPLFALNVATGVLQWRTLPPRLDRVAPMLLYTSRVRRLPSPAPVRAE</sequence>
<feature type="domain" description="G-protein coupled receptors family 1 profile" evidence="10">
    <location>
        <begin position="1"/>
        <end position="182"/>
    </location>
</feature>
<evidence type="ECO:0000256" key="5">
    <source>
        <dbReference type="ARBA" id="ARBA00023040"/>
    </source>
</evidence>
<evidence type="ECO:0000256" key="7">
    <source>
        <dbReference type="ARBA" id="ARBA00023170"/>
    </source>
</evidence>
<evidence type="ECO:0000256" key="6">
    <source>
        <dbReference type="ARBA" id="ARBA00023136"/>
    </source>
</evidence>
<evidence type="ECO:0000256" key="8">
    <source>
        <dbReference type="ARBA" id="ARBA00023224"/>
    </source>
</evidence>
<keyword evidence="5" id="KW-0297">G-protein coupled receptor</keyword>
<dbReference type="InterPro" id="IPR000276">
    <property type="entry name" value="GPCR_Rhodpsn"/>
</dbReference>
<evidence type="ECO:0000256" key="9">
    <source>
        <dbReference type="SAM" id="Phobius"/>
    </source>
</evidence>
<evidence type="ECO:0000259" key="10">
    <source>
        <dbReference type="PROSITE" id="PS50262"/>
    </source>
</evidence>
<feature type="transmembrane region" description="Helical" evidence="9">
    <location>
        <begin position="44"/>
        <end position="66"/>
    </location>
</feature>
<dbReference type="Gene3D" id="1.20.1070.10">
    <property type="entry name" value="Rhodopsin 7-helix transmembrane proteins"/>
    <property type="match status" value="1"/>
</dbReference>
<name>A0ABM1EXN3_PRICU</name>
<accession>A0ABM1EXN3</accession>